<evidence type="ECO:0000313" key="3">
    <source>
        <dbReference type="Proteomes" id="UP000004679"/>
    </source>
</evidence>
<sequence>MHFAFAITEYFPFGGAQRDFYFVVEAMAKRGHQISVITLGWHGDKPSDWQLYELEKNQTTNHGRIRALSNYVVSLKQQGLFDYVVGFTKLAGLDVYFAADPCFTANRYRGLKRLLPRYRTYAAIEKTLFETPHLHSFFLTQHQQDQYQTSFGLNPNNNYLLPVSVGESFHYSAEKFEAARQWRKQYEQDTGRFLLLFVAADFNTKGLDRVIAALARLSEQQQSRFELWIVGNGKQSSYVNKLNMLRQLKFTFWGGQTDLAPFYFAADYLVHPARKEAAGMVLAEAAAARLPMLISDVCGYGFLAEQDKQSKVLDDKVIVHDLAKVLSGVTPSLPVRSDKNQNVSALSRAELCADQIEAWCQG</sequence>
<keyword evidence="3" id="KW-1185">Reference proteome</keyword>
<dbReference type="InterPro" id="IPR001296">
    <property type="entry name" value="Glyco_trans_1"/>
</dbReference>
<proteinExistence type="predicted"/>
<protein>
    <submittedName>
        <fullName evidence="2">Glycosyl transferase, group 1 family protein</fullName>
    </submittedName>
</protein>
<dbReference type="SUPFAM" id="SSF53756">
    <property type="entry name" value="UDP-Glycosyltransferase/glycogen phosphorylase"/>
    <property type="match status" value="1"/>
</dbReference>
<evidence type="ECO:0000313" key="2">
    <source>
        <dbReference type="EMBL" id="EEF78867.1"/>
    </source>
</evidence>
<dbReference type="Gene3D" id="3.40.50.2000">
    <property type="entry name" value="Glycogen Phosphorylase B"/>
    <property type="match status" value="2"/>
</dbReference>
<dbReference type="PANTHER" id="PTHR12526">
    <property type="entry name" value="GLYCOSYLTRANSFERASE"/>
    <property type="match status" value="1"/>
</dbReference>
<feature type="domain" description="Glycosyl transferase family 1" evidence="1">
    <location>
        <begin position="180"/>
        <end position="313"/>
    </location>
</feature>
<dbReference type="GO" id="GO:0016757">
    <property type="term" value="F:glycosyltransferase activity"/>
    <property type="evidence" value="ECO:0007669"/>
    <property type="project" value="InterPro"/>
</dbReference>
<dbReference type="AlphaFoldDB" id="C0N8T5"/>
<dbReference type="OrthoDB" id="9802524at2"/>
<dbReference type="EMBL" id="GG657904">
    <property type="protein sequence ID" value="EEF78867.1"/>
    <property type="molecule type" value="Genomic_DNA"/>
</dbReference>
<evidence type="ECO:0000259" key="1">
    <source>
        <dbReference type="Pfam" id="PF00534"/>
    </source>
</evidence>
<dbReference type="Pfam" id="PF00534">
    <property type="entry name" value="Glycos_transf_1"/>
    <property type="match status" value="1"/>
</dbReference>
<dbReference type="RefSeq" id="WP_008291984.1">
    <property type="nucleotide sequence ID" value="NZ_GG657904.1"/>
</dbReference>
<accession>C0N8T5</accession>
<organism evidence="2 3">
    <name type="scientific">Methylophaga thiooxydans DMS010</name>
    <dbReference type="NCBI Taxonomy" id="637616"/>
    <lineage>
        <taxon>Bacteria</taxon>
        <taxon>Pseudomonadati</taxon>
        <taxon>Pseudomonadota</taxon>
        <taxon>Gammaproteobacteria</taxon>
        <taxon>Thiotrichales</taxon>
        <taxon>Piscirickettsiaceae</taxon>
        <taxon>Methylophaga</taxon>
    </lineage>
</organism>
<dbReference type="Proteomes" id="UP000004679">
    <property type="component" value="Unassembled WGS sequence"/>
</dbReference>
<dbReference type="PANTHER" id="PTHR12526:SF641">
    <property type="entry name" value="LIPOPOLYSACCHARIDE CORE BIOSYNTHESIS PROTEIN RFAG"/>
    <property type="match status" value="1"/>
</dbReference>
<keyword evidence="2" id="KW-0808">Transferase</keyword>
<dbReference type="GO" id="GO:1901135">
    <property type="term" value="P:carbohydrate derivative metabolic process"/>
    <property type="evidence" value="ECO:0007669"/>
    <property type="project" value="UniProtKB-ARBA"/>
</dbReference>
<dbReference type="CDD" id="cd03801">
    <property type="entry name" value="GT4_PimA-like"/>
    <property type="match status" value="1"/>
</dbReference>
<gene>
    <name evidence="2" type="ORF">MDMS009_2611</name>
</gene>
<reference evidence="2 3" key="1">
    <citation type="journal article" date="2011" name="J. Bacteriol.">
        <title>Draft genome sequence of the chemolithoheterotrophic, halophilic methylotroph Methylophaga thiooxydans DMS010.</title>
        <authorList>
            <person name="Boden R."/>
            <person name="Ferriera S."/>
            <person name="Johnson J."/>
            <person name="Kelly D.P."/>
            <person name="Murrell J.C."/>
            <person name="Schafer H."/>
        </authorList>
    </citation>
    <scope>NUCLEOTIDE SEQUENCE [LARGE SCALE GENOMIC DNA]</scope>
    <source>
        <strain evidence="2 3">DMS010</strain>
    </source>
</reference>
<name>C0N8T5_9GAMM</name>
<dbReference type="HOGENOM" id="CLU_009583_44_2_6"/>